<evidence type="ECO:0000256" key="6">
    <source>
        <dbReference type="ARBA" id="ARBA00022777"/>
    </source>
</evidence>
<evidence type="ECO:0000256" key="7">
    <source>
        <dbReference type="ARBA" id="ARBA00048467"/>
    </source>
</evidence>
<dbReference type="NCBIfam" id="NF009007">
    <property type="entry name" value="PRK12352.1"/>
    <property type="match status" value="1"/>
</dbReference>
<comment type="pathway">
    <text evidence="1">Metabolic intermediate metabolism; carbamoyl phosphate degradation; CO(2) and NH(3) from carbamoyl phosphate: step 1/1.</text>
</comment>
<dbReference type="AlphaFoldDB" id="A0A6N7XHJ0"/>
<dbReference type="EMBL" id="VUNQ01000002">
    <property type="protein sequence ID" value="MSU00192.1"/>
    <property type="molecule type" value="Genomic_DNA"/>
</dbReference>
<dbReference type="PANTHER" id="PTHR30409:SF1">
    <property type="entry name" value="CARBAMATE KINASE-RELATED"/>
    <property type="match status" value="1"/>
</dbReference>
<evidence type="ECO:0000256" key="5">
    <source>
        <dbReference type="ARBA" id="ARBA00022679"/>
    </source>
</evidence>
<evidence type="ECO:0000313" key="11">
    <source>
        <dbReference type="EMBL" id="MSU00192.1"/>
    </source>
</evidence>
<dbReference type="InterPro" id="IPR003964">
    <property type="entry name" value="Carb_kinase"/>
</dbReference>
<dbReference type="Pfam" id="PF00696">
    <property type="entry name" value="AA_kinase"/>
    <property type="match status" value="1"/>
</dbReference>
<dbReference type="InterPro" id="IPR001048">
    <property type="entry name" value="Asp/Glu/Uridylate_kinase"/>
</dbReference>
<evidence type="ECO:0000256" key="8">
    <source>
        <dbReference type="NCBIfam" id="TIGR00746"/>
    </source>
</evidence>
<sequence>MEKRVVIALGGNAILQPKQEPNYETQLENVRKSCEVLAKLVEEGYQLIISHGNGPQVGNLLRQNEEAKEVVPQMPLDVLTAETQGFIGYMIQQSLKNELNKLGINKEVITLATRVEVSKDDEKFKDPSKPIGAFYTEEEALILKEEKGWLLKEDSGRGFRRVVASPKPIGILEKEVIKKLVDDDVIVIAGGGGGIPVIREENGTYSGIESVIDKDLSSCKLAEEINADIFMILTDVDNAYINYGKPEQKSIEKIQVSELMNYIEEGHFAKGSMGPKIEAALQFAKTGGKSHICSLFQARQSLKGESGTIISK</sequence>
<evidence type="ECO:0000256" key="1">
    <source>
        <dbReference type="ARBA" id="ARBA00005118"/>
    </source>
</evidence>
<evidence type="ECO:0000256" key="2">
    <source>
        <dbReference type="ARBA" id="ARBA00011066"/>
    </source>
</evidence>
<dbReference type="Gene3D" id="3.40.1160.10">
    <property type="entry name" value="Acetylglutamate kinase-like"/>
    <property type="match status" value="1"/>
</dbReference>
<evidence type="ECO:0000256" key="9">
    <source>
        <dbReference type="PIRNR" id="PIRNR000723"/>
    </source>
</evidence>
<proteinExistence type="inferred from homology"/>
<protein>
    <recommendedName>
        <fullName evidence="3 8">Carbamate kinase</fullName>
    </recommendedName>
</protein>
<feature type="domain" description="Aspartate/glutamate/uridylate kinase" evidence="10">
    <location>
        <begin position="3"/>
        <end position="293"/>
    </location>
</feature>
<dbReference type="PIRSF" id="PIRSF000723">
    <property type="entry name" value="Carbamate_kin"/>
    <property type="match status" value="1"/>
</dbReference>
<comment type="caution">
    <text evidence="11">The sequence shown here is derived from an EMBL/GenBank/DDBJ whole genome shotgun (WGS) entry which is preliminary data.</text>
</comment>
<comment type="similarity">
    <text evidence="2 9">Belongs to the carbamate kinase family.</text>
</comment>
<dbReference type="SUPFAM" id="SSF53633">
    <property type="entry name" value="Carbamate kinase-like"/>
    <property type="match status" value="1"/>
</dbReference>
<keyword evidence="5 9" id="KW-0808">Transferase</keyword>
<gene>
    <name evidence="11" type="primary">arcC</name>
    <name evidence="11" type="ORF">FYJ83_01760</name>
</gene>
<name>A0A6N7XHJ0_9FIRM</name>
<evidence type="ECO:0000256" key="4">
    <source>
        <dbReference type="ARBA" id="ARBA00022503"/>
    </source>
</evidence>
<dbReference type="GO" id="GO:0019546">
    <property type="term" value="P:L-arginine deiminase pathway"/>
    <property type="evidence" value="ECO:0007669"/>
    <property type="project" value="TreeGrafter"/>
</dbReference>
<dbReference type="PRINTS" id="PR01469">
    <property type="entry name" value="CARBMTKINASE"/>
</dbReference>
<organism evidence="11 12">
    <name type="scientific">Tissierella pigra</name>
    <dbReference type="NCBI Taxonomy" id="2607614"/>
    <lineage>
        <taxon>Bacteria</taxon>
        <taxon>Bacillati</taxon>
        <taxon>Bacillota</taxon>
        <taxon>Tissierellia</taxon>
        <taxon>Tissierellales</taxon>
        <taxon>Tissierellaceae</taxon>
        <taxon>Tissierella</taxon>
    </lineage>
</organism>
<dbReference type="InterPro" id="IPR036393">
    <property type="entry name" value="AceGlu_kinase-like_sf"/>
</dbReference>
<dbReference type="PANTHER" id="PTHR30409">
    <property type="entry name" value="CARBAMATE KINASE"/>
    <property type="match status" value="1"/>
</dbReference>
<keyword evidence="12" id="KW-1185">Reference proteome</keyword>
<dbReference type="CDD" id="cd04235">
    <property type="entry name" value="AAK_CK"/>
    <property type="match status" value="1"/>
</dbReference>
<evidence type="ECO:0000313" key="12">
    <source>
        <dbReference type="Proteomes" id="UP000469523"/>
    </source>
</evidence>
<evidence type="ECO:0000259" key="10">
    <source>
        <dbReference type="Pfam" id="PF00696"/>
    </source>
</evidence>
<dbReference type="NCBIfam" id="NF009008">
    <property type="entry name" value="PRK12354.1"/>
    <property type="match status" value="1"/>
</dbReference>
<reference evidence="11 12" key="1">
    <citation type="submission" date="2019-09" db="EMBL/GenBank/DDBJ databases">
        <title>In-depth cultivation of the pig gut microbiome towards novel bacterial diversity and tailored functional studies.</title>
        <authorList>
            <person name="Wylensek D."/>
            <person name="Hitch T.C.A."/>
            <person name="Clavel T."/>
        </authorList>
    </citation>
    <scope>NUCLEOTIDE SEQUENCE [LARGE SCALE GENOMIC DNA]</scope>
    <source>
        <strain evidence="11 12">WCA3-693-APC-4?</strain>
    </source>
</reference>
<dbReference type="GO" id="GO:0008804">
    <property type="term" value="F:carbamate kinase activity"/>
    <property type="evidence" value="ECO:0007669"/>
    <property type="project" value="UniProtKB-UniRule"/>
</dbReference>
<evidence type="ECO:0000256" key="3">
    <source>
        <dbReference type="ARBA" id="ARBA00013070"/>
    </source>
</evidence>
<dbReference type="Proteomes" id="UP000469523">
    <property type="component" value="Unassembled WGS sequence"/>
</dbReference>
<dbReference type="NCBIfam" id="TIGR00746">
    <property type="entry name" value="arcC"/>
    <property type="match status" value="1"/>
</dbReference>
<dbReference type="RefSeq" id="WP_154438492.1">
    <property type="nucleotide sequence ID" value="NZ_JAHLPJ010000001.1"/>
</dbReference>
<dbReference type="FunFam" id="3.40.1160.10:FF:000007">
    <property type="entry name" value="Carbamate kinase"/>
    <property type="match status" value="1"/>
</dbReference>
<comment type="catalytic activity">
    <reaction evidence="7">
        <text>hydrogencarbonate + NH4(+) + ATP = carbamoyl phosphate + ADP + H2O + H(+)</text>
        <dbReference type="Rhea" id="RHEA:10152"/>
        <dbReference type="ChEBI" id="CHEBI:15377"/>
        <dbReference type="ChEBI" id="CHEBI:15378"/>
        <dbReference type="ChEBI" id="CHEBI:17544"/>
        <dbReference type="ChEBI" id="CHEBI:28938"/>
        <dbReference type="ChEBI" id="CHEBI:30616"/>
        <dbReference type="ChEBI" id="CHEBI:58228"/>
        <dbReference type="ChEBI" id="CHEBI:456216"/>
        <dbReference type="EC" id="2.7.2.2"/>
    </reaction>
</comment>
<keyword evidence="4" id="KW-0056">Arginine metabolism</keyword>
<dbReference type="UniPathway" id="UPA00996">
    <property type="reaction ID" value="UER00366"/>
</dbReference>
<keyword evidence="6 9" id="KW-0418">Kinase</keyword>
<accession>A0A6N7XHJ0</accession>
<dbReference type="GO" id="GO:0005829">
    <property type="term" value="C:cytosol"/>
    <property type="evidence" value="ECO:0007669"/>
    <property type="project" value="TreeGrafter"/>
</dbReference>